<evidence type="ECO:0000256" key="7">
    <source>
        <dbReference type="ARBA" id="ARBA00022840"/>
    </source>
</evidence>
<dbReference type="GO" id="GO:0005524">
    <property type="term" value="F:ATP binding"/>
    <property type="evidence" value="ECO:0007669"/>
    <property type="project" value="UniProtKB-UniRule"/>
</dbReference>
<reference evidence="15" key="1">
    <citation type="submission" date="2020-08" db="EMBL/GenBank/DDBJ databases">
        <title>Genome public.</title>
        <authorList>
            <person name="Liu C."/>
            <person name="Sun Q."/>
        </authorList>
    </citation>
    <scope>NUCLEOTIDE SEQUENCE</scope>
    <source>
        <strain evidence="15">NSJ-53</strain>
    </source>
</reference>
<evidence type="ECO:0000256" key="2">
    <source>
        <dbReference type="ARBA" id="ARBA00009156"/>
    </source>
</evidence>
<evidence type="ECO:0000256" key="12">
    <source>
        <dbReference type="RuleBase" id="RU003733"/>
    </source>
</evidence>
<gene>
    <name evidence="11 15" type="primary">glpK</name>
    <name evidence="15" type="ORF">H8696_00160</name>
</gene>
<feature type="domain" description="Carbohydrate kinase FGGY C-terminal" evidence="14">
    <location>
        <begin position="257"/>
        <end position="446"/>
    </location>
</feature>
<protein>
    <recommendedName>
        <fullName evidence="11">Glycerol kinase</fullName>
        <ecNumber evidence="11">2.7.1.30</ecNumber>
    </recommendedName>
    <alternativeName>
        <fullName evidence="11">ATP:glycerol 3-phosphotransferase</fullName>
    </alternativeName>
    <alternativeName>
        <fullName evidence="11">Glycerokinase</fullName>
        <shortName evidence="11">GK</shortName>
    </alternativeName>
</protein>
<comment type="function">
    <text evidence="9 11">Key enzyme in the regulation of glycerol uptake and metabolism. Catalyzes the phosphorylation of glycerol to yield sn-glycerol 3-phosphate.</text>
</comment>
<feature type="binding site" evidence="11">
    <location>
        <position position="14"/>
    </location>
    <ligand>
        <name>ATP</name>
        <dbReference type="ChEBI" id="CHEBI:30616"/>
    </ligand>
</feature>
<comment type="pathway">
    <text evidence="1 11">Polyol metabolism; glycerol degradation via glycerol kinase pathway; sn-glycerol 3-phosphate from glycerol: step 1/1.</text>
</comment>
<dbReference type="AlphaFoldDB" id="A0A926D2G2"/>
<dbReference type="InterPro" id="IPR018484">
    <property type="entry name" value="FGGY_N"/>
</dbReference>
<comment type="subunit">
    <text evidence="10 11">Homotetramer and homodimer (in equilibrium).</text>
</comment>
<evidence type="ECO:0000313" key="15">
    <source>
        <dbReference type="EMBL" id="MBC8530259.1"/>
    </source>
</evidence>
<feature type="binding site" evidence="11">
    <location>
        <position position="83"/>
    </location>
    <ligand>
        <name>glycerol</name>
        <dbReference type="ChEBI" id="CHEBI:17754"/>
    </ligand>
</feature>
<evidence type="ECO:0000256" key="9">
    <source>
        <dbReference type="ARBA" id="ARBA00054633"/>
    </source>
</evidence>
<feature type="domain" description="Carbohydrate kinase FGGY N-terminal" evidence="13">
    <location>
        <begin position="4"/>
        <end position="247"/>
    </location>
</feature>
<feature type="binding site" evidence="11">
    <location>
        <position position="83"/>
    </location>
    <ligand>
        <name>sn-glycerol 3-phosphate</name>
        <dbReference type="ChEBI" id="CHEBI:57597"/>
    </ligand>
</feature>
<dbReference type="GO" id="GO:0004370">
    <property type="term" value="F:glycerol kinase activity"/>
    <property type="evidence" value="ECO:0007669"/>
    <property type="project" value="UniProtKB-UniRule"/>
</dbReference>
<dbReference type="GO" id="GO:0005829">
    <property type="term" value="C:cytosol"/>
    <property type="evidence" value="ECO:0007669"/>
    <property type="project" value="TreeGrafter"/>
</dbReference>
<comment type="catalytic activity">
    <reaction evidence="8 11">
        <text>glycerol + ATP = sn-glycerol 3-phosphate + ADP + H(+)</text>
        <dbReference type="Rhea" id="RHEA:21644"/>
        <dbReference type="ChEBI" id="CHEBI:15378"/>
        <dbReference type="ChEBI" id="CHEBI:17754"/>
        <dbReference type="ChEBI" id="CHEBI:30616"/>
        <dbReference type="ChEBI" id="CHEBI:57597"/>
        <dbReference type="ChEBI" id="CHEBI:456216"/>
        <dbReference type="EC" id="2.7.1.30"/>
    </reaction>
</comment>
<name>A0A926D2G2_9FIRM</name>
<evidence type="ECO:0000256" key="3">
    <source>
        <dbReference type="ARBA" id="ARBA00022679"/>
    </source>
</evidence>
<evidence type="ECO:0000256" key="1">
    <source>
        <dbReference type="ARBA" id="ARBA00005190"/>
    </source>
</evidence>
<feature type="binding site" evidence="11">
    <location>
        <position position="262"/>
    </location>
    <ligand>
        <name>ATP</name>
        <dbReference type="ChEBI" id="CHEBI:30616"/>
    </ligand>
</feature>
<feature type="binding site" evidence="11">
    <location>
        <position position="410"/>
    </location>
    <ligand>
        <name>ADP</name>
        <dbReference type="ChEBI" id="CHEBI:456216"/>
    </ligand>
</feature>
<evidence type="ECO:0000256" key="4">
    <source>
        <dbReference type="ARBA" id="ARBA00022741"/>
    </source>
</evidence>
<evidence type="ECO:0000256" key="10">
    <source>
        <dbReference type="ARBA" id="ARBA00063665"/>
    </source>
</evidence>
<feature type="binding site" evidence="11">
    <location>
        <position position="12"/>
    </location>
    <ligand>
        <name>ADP</name>
        <dbReference type="ChEBI" id="CHEBI:456216"/>
    </ligand>
</feature>
<accession>A0A926D2G2</accession>
<keyword evidence="6 11" id="KW-0319">Glycerol metabolism</keyword>
<dbReference type="InterPro" id="IPR018483">
    <property type="entry name" value="Carb_kinase_FGGY_CS"/>
</dbReference>
<dbReference type="InterPro" id="IPR000577">
    <property type="entry name" value="Carb_kinase_FGGY"/>
</dbReference>
<feature type="binding site" evidence="11">
    <location>
        <position position="16"/>
    </location>
    <ligand>
        <name>ADP</name>
        <dbReference type="ChEBI" id="CHEBI:456216"/>
    </ligand>
</feature>
<feature type="binding site" evidence="11">
    <location>
        <position position="305"/>
    </location>
    <ligand>
        <name>ADP</name>
        <dbReference type="ChEBI" id="CHEBI:456216"/>
    </ligand>
</feature>
<feature type="binding site" evidence="11">
    <location>
        <position position="262"/>
    </location>
    <ligand>
        <name>ADP</name>
        <dbReference type="ChEBI" id="CHEBI:456216"/>
    </ligand>
</feature>
<dbReference type="GO" id="GO:0006072">
    <property type="term" value="P:glycerol-3-phosphate metabolic process"/>
    <property type="evidence" value="ECO:0007669"/>
    <property type="project" value="InterPro"/>
</dbReference>
<dbReference type="RefSeq" id="WP_249314148.1">
    <property type="nucleotide sequence ID" value="NZ_JACRSR010000001.1"/>
</dbReference>
<organism evidence="15 16">
    <name type="scientific">Gehongia tenuis</name>
    <dbReference type="NCBI Taxonomy" id="2763655"/>
    <lineage>
        <taxon>Bacteria</taxon>
        <taxon>Bacillati</taxon>
        <taxon>Bacillota</taxon>
        <taxon>Clostridia</taxon>
        <taxon>Christensenellales</taxon>
        <taxon>Christensenellaceae</taxon>
        <taxon>Gehongia</taxon>
    </lineage>
</organism>
<evidence type="ECO:0000259" key="13">
    <source>
        <dbReference type="Pfam" id="PF00370"/>
    </source>
</evidence>
<dbReference type="Proteomes" id="UP000623172">
    <property type="component" value="Unassembled WGS sequence"/>
</dbReference>
<evidence type="ECO:0000259" key="14">
    <source>
        <dbReference type="Pfam" id="PF02782"/>
    </source>
</evidence>
<feature type="binding site" evidence="11">
    <location>
        <position position="305"/>
    </location>
    <ligand>
        <name>ATP</name>
        <dbReference type="ChEBI" id="CHEBI:30616"/>
    </ligand>
</feature>
<feature type="binding site" evidence="11">
    <location>
        <position position="12"/>
    </location>
    <ligand>
        <name>ATP</name>
        <dbReference type="ChEBI" id="CHEBI:30616"/>
    </ligand>
</feature>
<evidence type="ECO:0000256" key="6">
    <source>
        <dbReference type="ARBA" id="ARBA00022798"/>
    </source>
</evidence>
<keyword evidence="7 11" id="KW-0067">ATP-binding</keyword>
<dbReference type="EMBL" id="JACRSR010000001">
    <property type="protein sequence ID" value="MBC8530259.1"/>
    <property type="molecule type" value="Genomic_DNA"/>
</dbReference>
<feature type="binding site" evidence="11">
    <location>
        <position position="133"/>
    </location>
    <ligand>
        <name>sn-glycerol 3-phosphate</name>
        <dbReference type="ChEBI" id="CHEBI:57597"/>
    </ligand>
</feature>
<keyword evidence="4 11" id="KW-0547">Nucleotide-binding</keyword>
<feature type="binding site" evidence="11">
    <location>
        <position position="406"/>
    </location>
    <ligand>
        <name>ADP</name>
        <dbReference type="ChEBI" id="CHEBI:456216"/>
    </ligand>
</feature>
<evidence type="ECO:0000256" key="8">
    <source>
        <dbReference type="ARBA" id="ARBA00052101"/>
    </source>
</evidence>
<dbReference type="EC" id="2.7.1.30" evidence="11"/>
<feature type="binding site" evidence="11">
    <location>
        <position position="241"/>
    </location>
    <ligand>
        <name>glycerol</name>
        <dbReference type="ChEBI" id="CHEBI:17754"/>
    </ligand>
</feature>
<dbReference type="PANTHER" id="PTHR10196:SF69">
    <property type="entry name" value="GLYCEROL KINASE"/>
    <property type="match status" value="1"/>
</dbReference>
<feature type="binding site" evidence="11">
    <location>
        <position position="82"/>
    </location>
    <ligand>
        <name>glycerol</name>
        <dbReference type="ChEBI" id="CHEBI:17754"/>
    </ligand>
</feature>
<feature type="binding site" evidence="11">
    <location>
        <position position="406"/>
    </location>
    <ligand>
        <name>ATP</name>
        <dbReference type="ChEBI" id="CHEBI:30616"/>
    </ligand>
</feature>
<keyword evidence="3 11" id="KW-0808">Transferase</keyword>
<dbReference type="FunFam" id="3.30.420.40:FF:000007">
    <property type="entry name" value="Glycerol kinase"/>
    <property type="match status" value="1"/>
</dbReference>
<dbReference type="Pfam" id="PF02782">
    <property type="entry name" value="FGGY_C"/>
    <property type="match status" value="1"/>
</dbReference>
<feature type="binding site" evidence="11">
    <location>
        <position position="240"/>
    </location>
    <ligand>
        <name>sn-glycerol 3-phosphate</name>
        <dbReference type="ChEBI" id="CHEBI:57597"/>
    </ligand>
</feature>
<dbReference type="SUPFAM" id="SSF53067">
    <property type="entry name" value="Actin-like ATPase domain"/>
    <property type="match status" value="2"/>
</dbReference>
<feature type="binding site" evidence="11">
    <location>
        <position position="82"/>
    </location>
    <ligand>
        <name>sn-glycerol 3-phosphate</name>
        <dbReference type="ChEBI" id="CHEBI:57597"/>
    </ligand>
</feature>
<feature type="binding site" evidence="11">
    <location>
        <position position="240"/>
    </location>
    <ligand>
        <name>glycerol</name>
        <dbReference type="ChEBI" id="CHEBI:17754"/>
    </ligand>
</feature>
<dbReference type="Gene3D" id="3.30.420.40">
    <property type="match status" value="2"/>
</dbReference>
<dbReference type="FunFam" id="3.30.420.40:FF:000008">
    <property type="entry name" value="Glycerol kinase"/>
    <property type="match status" value="1"/>
</dbReference>
<feature type="binding site" evidence="11">
    <location>
        <position position="133"/>
    </location>
    <ligand>
        <name>glycerol</name>
        <dbReference type="ChEBI" id="CHEBI:17754"/>
    </ligand>
</feature>
<feature type="binding site" evidence="11">
    <location>
        <position position="13"/>
    </location>
    <ligand>
        <name>ATP</name>
        <dbReference type="ChEBI" id="CHEBI:30616"/>
    </ligand>
</feature>
<dbReference type="HAMAP" id="MF_00186">
    <property type="entry name" value="Glycerol_kin"/>
    <property type="match status" value="1"/>
</dbReference>
<comment type="activity regulation">
    <text evidence="11">Activated by phosphorylation and inhibited by fructose 1,6-bisphosphate (FBP).</text>
</comment>
<dbReference type="InterPro" id="IPR043129">
    <property type="entry name" value="ATPase_NBD"/>
</dbReference>
<dbReference type="InterPro" id="IPR005999">
    <property type="entry name" value="Glycerol_kin"/>
</dbReference>
<dbReference type="GO" id="GO:0019563">
    <property type="term" value="P:glycerol catabolic process"/>
    <property type="evidence" value="ECO:0007669"/>
    <property type="project" value="UniProtKB-UniRule"/>
</dbReference>
<dbReference type="NCBIfam" id="TIGR01311">
    <property type="entry name" value="glycerol_kin"/>
    <property type="match status" value="1"/>
</dbReference>
<comment type="caution">
    <text evidence="15">The sequence shown here is derived from an EMBL/GenBank/DDBJ whole genome shotgun (WGS) entry which is preliminary data.</text>
</comment>
<evidence type="ECO:0000256" key="5">
    <source>
        <dbReference type="ARBA" id="ARBA00022777"/>
    </source>
</evidence>
<evidence type="ECO:0000313" key="16">
    <source>
        <dbReference type="Proteomes" id="UP000623172"/>
    </source>
</evidence>
<dbReference type="Pfam" id="PF00370">
    <property type="entry name" value="FGGY_N"/>
    <property type="match status" value="1"/>
</dbReference>
<dbReference type="PROSITE" id="PS00445">
    <property type="entry name" value="FGGY_KINASES_2"/>
    <property type="match status" value="1"/>
</dbReference>
<evidence type="ECO:0000256" key="11">
    <source>
        <dbReference type="HAMAP-Rule" id="MF_00186"/>
    </source>
</evidence>
<proteinExistence type="inferred from homology"/>
<dbReference type="InterPro" id="IPR018485">
    <property type="entry name" value="FGGY_C"/>
</dbReference>
<dbReference type="NCBIfam" id="NF000756">
    <property type="entry name" value="PRK00047.1"/>
    <property type="match status" value="1"/>
</dbReference>
<dbReference type="CDD" id="cd07786">
    <property type="entry name" value="FGGY_EcGK_like"/>
    <property type="match status" value="1"/>
</dbReference>
<keyword evidence="5 11" id="KW-0418">Kinase</keyword>
<feature type="binding site" evidence="11">
    <location>
        <position position="12"/>
    </location>
    <ligand>
        <name>sn-glycerol 3-phosphate</name>
        <dbReference type="ChEBI" id="CHEBI:57597"/>
    </ligand>
</feature>
<dbReference type="PANTHER" id="PTHR10196">
    <property type="entry name" value="SUGAR KINASE"/>
    <property type="match status" value="1"/>
</dbReference>
<sequence length="495" mass="53759">MGRVIVALDQGTTSSRAIAFDLKGRMVSGACEDATPSYPRPGWVEQNPEMLLESQLEALRGCLKRGNIDPGDVLAIGIANQRETTLLWDRQGRPLMNGVVWQCRRSAPICEKLREEGREAMIRERAGLIIDPYFSGTKIRWMLDALPDGQKRAERGEILFGTVDSWLIYHLTGRHATDVTNASRTMLFNIHTLDWDDELLAMLDIPKVMLPEVLPSSCPVGMMRPEFLGRAIPITGVAGDQHAALFGQCCFEAGSAKNTYGTGCFLLMNTGKEPVASQNNLITTVAWDLGGGAQYALEGSVFVAGAVVQWLRDEMGLIRTSADSEALAQSVQDTGGVYMVPAFTGLGAPHWDMYGRGTMVGITRGTTRAHIVRAALEAIAYQSADVLAACEKDSGIHLTGLKVDGGASANNFLMQFQADILNVPIERPKVWETTARGAAFLAGLAAGVYGGLDELRSLYETERIFEPAMAAADREHGLALWGRAVERAKGWAKEV</sequence>
<keyword evidence="16" id="KW-1185">Reference proteome</keyword>
<dbReference type="PIRSF" id="PIRSF000538">
    <property type="entry name" value="GlpK"/>
    <property type="match status" value="1"/>
</dbReference>
<comment type="similarity">
    <text evidence="2 11 12">Belongs to the FGGY kinase family.</text>
</comment>
<feature type="binding site" evidence="11">
    <location>
        <position position="309"/>
    </location>
    <ligand>
        <name>ATP</name>
        <dbReference type="ChEBI" id="CHEBI:30616"/>
    </ligand>
</feature>